<accession>M8DVA9</accession>
<dbReference type="Proteomes" id="UP000012081">
    <property type="component" value="Unassembled WGS sequence"/>
</dbReference>
<gene>
    <name evidence="2" type="ORF">I532_20061</name>
</gene>
<dbReference type="RefSeq" id="WP_003390465.1">
    <property type="nucleotide sequence ID" value="NZ_APBN01000011.1"/>
</dbReference>
<dbReference type="Pfam" id="PF19700">
    <property type="entry name" value="DUF6198"/>
    <property type="match status" value="1"/>
</dbReference>
<dbReference type="InterPro" id="IPR038750">
    <property type="entry name" value="YczE/YyaS-like"/>
</dbReference>
<dbReference type="PANTHER" id="PTHR40078">
    <property type="entry name" value="INTEGRAL MEMBRANE PROTEIN-RELATED"/>
    <property type="match status" value="1"/>
</dbReference>
<evidence type="ECO:0000313" key="2">
    <source>
        <dbReference type="EMBL" id="EMT50936.1"/>
    </source>
</evidence>
<dbReference type="AlphaFoldDB" id="M8DVA9"/>
<sequence length="234" mass="25176">MKREKTAKGKLPLFAAKLVLFLLGLVVLSMGAVSMMKAALGASSWDVLHIGLSGLTGLSVGLWVQIVGILMVGIACILDRRLPQIGSVANILLIGFFVNIFLASSIIPVVTAQWARFVELVVGIVLMGIGSGMYVASRLGAGPRDGITLSLVRITGRSVRLVRTCLEGTALFLGWIAGGPISFGTFLSVFLVGPVMQASLRFWTVQVRRWERRLLPAVDMDQLEQPAQMAERVS</sequence>
<dbReference type="EMBL" id="APBN01000011">
    <property type="protein sequence ID" value="EMT50936.1"/>
    <property type="molecule type" value="Genomic_DNA"/>
</dbReference>
<dbReference type="PATRIC" id="fig|1300222.3.peg.4219"/>
<keyword evidence="1" id="KW-0472">Membrane</keyword>
<dbReference type="PANTHER" id="PTHR40078:SF1">
    <property type="entry name" value="INTEGRAL MEMBRANE PROTEIN"/>
    <property type="match status" value="1"/>
</dbReference>
<comment type="caution">
    <text evidence="2">The sequence shown here is derived from an EMBL/GenBank/DDBJ whole genome shotgun (WGS) entry which is preliminary data.</text>
</comment>
<proteinExistence type="predicted"/>
<evidence type="ECO:0000313" key="3">
    <source>
        <dbReference type="Proteomes" id="UP000012081"/>
    </source>
</evidence>
<keyword evidence="1" id="KW-0812">Transmembrane</keyword>
<keyword evidence="3" id="KW-1185">Reference proteome</keyword>
<organism evidence="2 3">
    <name type="scientific">Brevibacillus borstelensis AK1</name>
    <dbReference type="NCBI Taxonomy" id="1300222"/>
    <lineage>
        <taxon>Bacteria</taxon>
        <taxon>Bacillati</taxon>
        <taxon>Bacillota</taxon>
        <taxon>Bacilli</taxon>
        <taxon>Bacillales</taxon>
        <taxon>Paenibacillaceae</taxon>
        <taxon>Brevibacillus</taxon>
    </lineage>
</organism>
<protein>
    <recommendedName>
        <fullName evidence="4">Permease</fullName>
    </recommendedName>
</protein>
<dbReference type="GeneID" id="89499702"/>
<reference evidence="2 3" key="1">
    <citation type="submission" date="2013-03" db="EMBL/GenBank/DDBJ databases">
        <title>Assembly of a new bacterial strain Brevibacillus borstelensis AK1.</title>
        <authorList>
            <person name="Rajan I."/>
            <person name="PoliReddy D."/>
            <person name="Sugumar T."/>
            <person name="Rathinam K."/>
            <person name="Alqarawi S."/>
            <person name="Khalil A.B."/>
            <person name="Sivakumar N."/>
        </authorList>
    </citation>
    <scope>NUCLEOTIDE SEQUENCE [LARGE SCALE GENOMIC DNA]</scope>
    <source>
        <strain evidence="2 3">AK1</strain>
    </source>
</reference>
<evidence type="ECO:0008006" key="4">
    <source>
        <dbReference type="Google" id="ProtNLM"/>
    </source>
</evidence>
<evidence type="ECO:0000256" key="1">
    <source>
        <dbReference type="SAM" id="Phobius"/>
    </source>
</evidence>
<name>M8DVA9_9BACL</name>
<keyword evidence="1" id="KW-1133">Transmembrane helix</keyword>
<feature type="transmembrane region" description="Helical" evidence="1">
    <location>
        <begin position="90"/>
        <end position="111"/>
    </location>
</feature>
<feature type="transmembrane region" description="Helical" evidence="1">
    <location>
        <begin position="117"/>
        <end position="137"/>
    </location>
</feature>
<feature type="transmembrane region" description="Helical" evidence="1">
    <location>
        <begin position="57"/>
        <end position="78"/>
    </location>
</feature>